<feature type="compositionally biased region" description="Basic residues" evidence="4">
    <location>
        <begin position="1027"/>
        <end position="1050"/>
    </location>
</feature>
<dbReference type="PRINTS" id="PR01217">
    <property type="entry name" value="PRICHEXTENSN"/>
</dbReference>
<dbReference type="InterPro" id="IPR050628">
    <property type="entry name" value="SNF2_RAD54_helicase_TF"/>
</dbReference>
<dbReference type="PANTHER" id="PTHR45626">
    <property type="entry name" value="TRANSCRIPTION TERMINATION FACTOR 2-RELATED"/>
    <property type="match status" value="1"/>
</dbReference>
<dbReference type="PROSITE" id="PS51194">
    <property type="entry name" value="HELICASE_CTER"/>
    <property type="match status" value="1"/>
</dbReference>
<evidence type="ECO:0000259" key="5">
    <source>
        <dbReference type="PROSITE" id="PS51192"/>
    </source>
</evidence>
<dbReference type="PANTHER" id="PTHR45626:SF22">
    <property type="entry name" value="DNA REPAIR PROTEIN RAD5"/>
    <property type="match status" value="1"/>
</dbReference>
<evidence type="ECO:0000259" key="6">
    <source>
        <dbReference type="PROSITE" id="PS51194"/>
    </source>
</evidence>
<feature type="compositionally biased region" description="Acidic residues" evidence="4">
    <location>
        <begin position="1249"/>
        <end position="1258"/>
    </location>
</feature>
<dbReference type="GO" id="GO:0005634">
    <property type="term" value="C:nucleus"/>
    <property type="evidence" value="ECO:0007669"/>
    <property type="project" value="TreeGrafter"/>
</dbReference>
<dbReference type="SUPFAM" id="SSF52540">
    <property type="entry name" value="P-loop containing nucleoside triphosphate hydrolases"/>
    <property type="match status" value="2"/>
</dbReference>
<feature type="compositionally biased region" description="Pro residues" evidence="4">
    <location>
        <begin position="1346"/>
        <end position="1357"/>
    </location>
</feature>
<keyword evidence="1" id="KW-0547">Nucleotide-binding</keyword>
<organism evidence="7 8">
    <name type="scientific">Mycena rosella</name>
    <name type="common">Pink bonnet</name>
    <name type="synonym">Agaricus rosellus</name>
    <dbReference type="NCBI Taxonomy" id="1033263"/>
    <lineage>
        <taxon>Eukaryota</taxon>
        <taxon>Fungi</taxon>
        <taxon>Dikarya</taxon>
        <taxon>Basidiomycota</taxon>
        <taxon>Agaricomycotina</taxon>
        <taxon>Agaricomycetes</taxon>
        <taxon>Agaricomycetidae</taxon>
        <taxon>Agaricales</taxon>
        <taxon>Marasmiineae</taxon>
        <taxon>Mycenaceae</taxon>
        <taxon>Mycena</taxon>
    </lineage>
</organism>
<feature type="region of interest" description="Disordered" evidence="4">
    <location>
        <begin position="1174"/>
        <end position="1322"/>
    </location>
</feature>
<proteinExistence type="predicted"/>
<dbReference type="InterPro" id="IPR038718">
    <property type="entry name" value="SNF2-like_sf"/>
</dbReference>
<dbReference type="Gene3D" id="3.40.50.10810">
    <property type="entry name" value="Tandem AAA-ATPase domain"/>
    <property type="match status" value="1"/>
</dbReference>
<reference evidence="7" key="1">
    <citation type="submission" date="2023-03" db="EMBL/GenBank/DDBJ databases">
        <title>Massive genome expansion in bonnet fungi (Mycena s.s.) driven by repeated elements and novel gene families across ecological guilds.</title>
        <authorList>
            <consortium name="Lawrence Berkeley National Laboratory"/>
            <person name="Harder C.B."/>
            <person name="Miyauchi S."/>
            <person name="Viragh M."/>
            <person name="Kuo A."/>
            <person name="Thoen E."/>
            <person name="Andreopoulos B."/>
            <person name="Lu D."/>
            <person name="Skrede I."/>
            <person name="Drula E."/>
            <person name="Henrissat B."/>
            <person name="Morin E."/>
            <person name="Kohler A."/>
            <person name="Barry K."/>
            <person name="LaButti K."/>
            <person name="Morin E."/>
            <person name="Salamov A."/>
            <person name="Lipzen A."/>
            <person name="Mereny Z."/>
            <person name="Hegedus B."/>
            <person name="Baldrian P."/>
            <person name="Stursova M."/>
            <person name="Weitz H."/>
            <person name="Taylor A."/>
            <person name="Grigoriev I.V."/>
            <person name="Nagy L.G."/>
            <person name="Martin F."/>
            <person name="Kauserud H."/>
        </authorList>
    </citation>
    <scope>NUCLEOTIDE SEQUENCE</scope>
    <source>
        <strain evidence="7">CBHHK067</strain>
    </source>
</reference>
<feature type="domain" description="Helicase ATP-binding" evidence="5">
    <location>
        <begin position="437"/>
        <end position="639"/>
    </location>
</feature>
<dbReference type="SMART" id="SM00490">
    <property type="entry name" value="HELICc"/>
    <property type="match status" value="1"/>
</dbReference>
<evidence type="ECO:0000313" key="8">
    <source>
        <dbReference type="Proteomes" id="UP001221757"/>
    </source>
</evidence>
<evidence type="ECO:0000313" key="7">
    <source>
        <dbReference type="EMBL" id="KAJ7710750.1"/>
    </source>
</evidence>
<comment type="caution">
    <text evidence="7">The sequence shown here is derived from an EMBL/GenBank/DDBJ whole genome shotgun (WGS) entry which is preliminary data.</text>
</comment>
<dbReference type="InterPro" id="IPR014001">
    <property type="entry name" value="Helicase_ATP-bd"/>
</dbReference>
<dbReference type="InterPro" id="IPR001650">
    <property type="entry name" value="Helicase_C-like"/>
</dbReference>
<dbReference type="SMART" id="SM00487">
    <property type="entry name" value="DEXDc"/>
    <property type="match status" value="1"/>
</dbReference>
<dbReference type="GO" id="GO:0016787">
    <property type="term" value="F:hydrolase activity"/>
    <property type="evidence" value="ECO:0007669"/>
    <property type="project" value="UniProtKB-KW"/>
</dbReference>
<protein>
    <submittedName>
        <fullName evidence="7">SNF2 family N-terminal domain-containing protein</fullName>
    </submittedName>
</protein>
<feature type="domain" description="Helicase C-terminal" evidence="6">
    <location>
        <begin position="838"/>
        <end position="989"/>
    </location>
</feature>
<feature type="compositionally biased region" description="Basic residues" evidence="4">
    <location>
        <begin position="1429"/>
        <end position="1439"/>
    </location>
</feature>
<feature type="region of interest" description="Disordered" evidence="4">
    <location>
        <begin position="1334"/>
        <end position="1471"/>
    </location>
</feature>
<evidence type="ECO:0000256" key="3">
    <source>
        <dbReference type="ARBA" id="ARBA00022840"/>
    </source>
</evidence>
<feature type="region of interest" description="Disordered" evidence="4">
    <location>
        <begin position="1025"/>
        <end position="1091"/>
    </location>
</feature>
<keyword evidence="2" id="KW-0378">Hydrolase</keyword>
<dbReference type="GO" id="GO:0005524">
    <property type="term" value="F:ATP binding"/>
    <property type="evidence" value="ECO:0007669"/>
    <property type="project" value="UniProtKB-KW"/>
</dbReference>
<dbReference type="Gene3D" id="3.40.50.300">
    <property type="entry name" value="P-loop containing nucleotide triphosphate hydrolases"/>
    <property type="match status" value="1"/>
</dbReference>
<dbReference type="Proteomes" id="UP001221757">
    <property type="component" value="Unassembled WGS sequence"/>
</dbReference>
<evidence type="ECO:0000256" key="4">
    <source>
        <dbReference type="SAM" id="MobiDB-lite"/>
    </source>
</evidence>
<dbReference type="GO" id="GO:0006281">
    <property type="term" value="P:DNA repair"/>
    <property type="evidence" value="ECO:0007669"/>
    <property type="project" value="TreeGrafter"/>
</dbReference>
<dbReference type="Pfam" id="PF00271">
    <property type="entry name" value="Helicase_C"/>
    <property type="match status" value="1"/>
</dbReference>
<dbReference type="InterPro" id="IPR000330">
    <property type="entry name" value="SNF2_N"/>
</dbReference>
<feature type="compositionally biased region" description="Basic residues" evidence="4">
    <location>
        <begin position="1365"/>
        <end position="1375"/>
    </location>
</feature>
<accession>A0AAD7MD65</accession>
<evidence type="ECO:0000256" key="1">
    <source>
        <dbReference type="ARBA" id="ARBA00022741"/>
    </source>
</evidence>
<keyword evidence="8" id="KW-1185">Reference proteome</keyword>
<feature type="compositionally biased region" description="Low complexity" evidence="4">
    <location>
        <begin position="1064"/>
        <end position="1074"/>
    </location>
</feature>
<feature type="compositionally biased region" description="Pro residues" evidence="4">
    <location>
        <begin position="1410"/>
        <end position="1427"/>
    </location>
</feature>
<dbReference type="PROSITE" id="PS51192">
    <property type="entry name" value="HELICASE_ATP_BIND_1"/>
    <property type="match status" value="1"/>
</dbReference>
<keyword evidence="3" id="KW-0067">ATP-binding</keyword>
<dbReference type="Pfam" id="PF00176">
    <property type="entry name" value="SNF2-rel_dom"/>
    <property type="match status" value="1"/>
</dbReference>
<feature type="compositionally biased region" description="Basic and acidic residues" evidence="4">
    <location>
        <begin position="1440"/>
        <end position="1449"/>
    </location>
</feature>
<dbReference type="InterPro" id="IPR049730">
    <property type="entry name" value="SNF2/RAD54-like_C"/>
</dbReference>
<evidence type="ECO:0000256" key="2">
    <source>
        <dbReference type="ARBA" id="ARBA00022801"/>
    </source>
</evidence>
<sequence length="1471" mass="160627">MERPSKRCSMEQLSQLFALCFGVASDPCYVAGARFVDTLRQSGMPLFWETSTPPAQHADEWGPHWDSVRSAWLPISSTGKLLDNGHFDWAKSPALEAFETELVARGRTPLELWASPDNRENRDKIPDKSTWDTDWHSIAPAVFGGEAVASGAAFVVPAPTTRYWKFWVGTRCDLARTQLMRGESRLARWRTELDRGVQNALADPRSFFQAFREYLAALTWAPLTRLDEDALSCAVPEGGFSIWVSKLTRQAQSAEFAFRSLGAGMCRLTGARLEVPEMVPWAAAAYLRGRDGDNDKSGGTTSHDDFLVFRDELAALADEITGRTHPIGSQTVVDVLDGNLWREPWDNAGDIGTDGYQQPRLKLAADLPGGQLPSGFRRHVAPDAVLYLDDDVQCIGAPLVLAYHQLQAVRICIDRMMNQSPVEGKWTGNQKAARALLQCWGDCPGLVLADDVGLGKTLTAIAIILAIVDLHHCPDNGARQWGGLSSGVPNAPHLIVCPPSLLDHWRSELGRFLKPSQFDIIVVSGESDMDKASTRYPIHQIWLTTTTVVTRMAEDALKPGSQSRRAAVWAPMAANRSLFGRSFGVGVIDEAHLLRTMGDTFRALDAMMTLCLLKLCMTPTPLVEGPLDLVALAQLIRASQMGAYQEAQLLDQVSSIQRQKKLLRQQTQDAALDFVSASMTDAPTSSAAENSPLVQFDHRTGEIVSTLHQILMPHTIRRTSSSLDDQQQPISQGLPPFTFVHLCFEVSVDERERAAIVEEPITEDGGELRPAGTAALYSASKVHLALPSGQRIAPLTCESCTDERFSKLFVLLELLRKIILDGPDSVVPAKYRGSTTAILDQQELGIPEVLIFTVLAQFHERMAEFLNSCGIQTSHVNGHMSPQERHQRITHFNHSPELPVLLMSGVGAAEQNLTNTSVVILYELPWSSFLTQEACARINRKGQKHSTLAIQLIASNTVEVLQATIALGKGKMASRFLQDTEKKRLMTVALRDMACTDANNAEESQADPTLCNSVPIPIQPAIQAGLKGRKGPHSKSRKKAPSPPRKRRPVRLVTPPPQVPLKADSSTSDSDSSNSPPPPPPHIDKGKGRAVNSRTLSPAAEDMPIDPEGAAVQLTIQLSLAQRGAAPQATTTIPPAITASQSSAFDFLGAHVETPQIGAPLPIFPPALSAAGPSWLLPPPASSGGDEPDPNSDAGQREEDEGPPQSLEEVGTMLHDEQPADHDSDDDDPTRAESTDDGVDVVAMISDSDSQENDDEDMPLSPRANPPVHTFSPYESPSPERPSKRGAKRPRANSDSEDDMAGTSAEQQKVAPGRGDANPTDVLSVDSLGVYFDSGDEKMLSRSPSLRPPSPRGPPAPTTSAPRTPRSHHQLQHHRYHEETTYLDDDINTDTGYDSEATRLRSQPSRSPSHRPPPPRGSPAPSTPAPRTPRSHHQPKHRRYQLDEEERRGGISPAQWTVPYPSLKPMKKNKR</sequence>
<dbReference type="GO" id="GO:0008094">
    <property type="term" value="F:ATP-dependent activity, acting on DNA"/>
    <property type="evidence" value="ECO:0007669"/>
    <property type="project" value="TreeGrafter"/>
</dbReference>
<gene>
    <name evidence="7" type="ORF">B0H17DRAFT_1190446</name>
</gene>
<dbReference type="CDD" id="cd18793">
    <property type="entry name" value="SF2_C_SNF"/>
    <property type="match status" value="1"/>
</dbReference>
<dbReference type="EMBL" id="JARKIE010000001">
    <property type="protein sequence ID" value="KAJ7710750.1"/>
    <property type="molecule type" value="Genomic_DNA"/>
</dbReference>
<dbReference type="InterPro" id="IPR027417">
    <property type="entry name" value="P-loop_NTPase"/>
</dbReference>
<name>A0AAD7MD65_MYCRO</name>